<gene>
    <name evidence="2" type="primary">clpP</name>
    <name evidence="4" type="ORF">NIES2135_48600</name>
</gene>
<dbReference type="Gene3D" id="3.90.226.10">
    <property type="entry name" value="2-enoyl-CoA Hydratase, Chain A, domain 1"/>
    <property type="match status" value="1"/>
</dbReference>
<evidence type="ECO:0000256" key="3">
    <source>
        <dbReference type="RuleBase" id="RU003567"/>
    </source>
</evidence>
<feature type="active site" description="Nucleophile" evidence="2">
    <location>
        <position position="102"/>
    </location>
</feature>
<name>A0A1Z4JMY6_LEPBY</name>
<keyword evidence="2 4" id="KW-0645">Protease</keyword>
<keyword evidence="2" id="KW-0720">Serine protease</keyword>
<dbReference type="GO" id="GO:0005737">
    <property type="term" value="C:cytoplasm"/>
    <property type="evidence" value="ECO:0007669"/>
    <property type="project" value="UniProtKB-SubCell"/>
</dbReference>
<comment type="subunit">
    <text evidence="2">Fourteen ClpP subunits assemble into 2 heptameric rings which stack back to back to give a disk-like structure with a central cavity, resembling the structure of eukaryotic proteasomes.</text>
</comment>
<evidence type="ECO:0000256" key="2">
    <source>
        <dbReference type="HAMAP-Rule" id="MF_00444"/>
    </source>
</evidence>
<dbReference type="PANTHER" id="PTHR10381">
    <property type="entry name" value="ATP-DEPENDENT CLP PROTEASE PROTEOLYTIC SUBUNIT"/>
    <property type="match status" value="1"/>
</dbReference>
<comment type="catalytic activity">
    <reaction evidence="2">
        <text>Hydrolysis of proteins to small peptides in the presence of ATP and magnesium. alpha-casein is the usual test substrate. In the absence of ATP, only oligopeptides shorter than five residues are hydrolyzed (such as succinyl-Leu-Tyr-|-NHMec, and Leu-Tyr-Leu-|-Tyr-Trp, in which cleavage of the -Tyr-|-Leu- and -Tyr-|-Trp bonds also occurs).</text>
        <dbReference type="EC" id="3.4.21.92"/>
    </reaction>
</comment>
<comment type="subcellular location">
    <subcellularLocation>
        <location evidence="2">Cytoplasm</location>
    </subcellularLocation>
</comment>
<evidence type="ECO:0000313" key="4">
    <source>
        <dbReference type="EMBL" id="BAY57987.1"/>
    </source>
</evidence>
<comment type="similarity">
    <text evidence="1 2 3">Belongs to the peptidase S14 family.</text>
</comment>
<dbReference type="HAMAP" id="MF_00444">
    <property type="entry name" value="ClpP"/>
    <property type="match status" value="1"/>
</dbReference>
<evidence type="ECO:0000313" key="5">
    <source>
        <dbReference type="Proteomes" id="UP000217895"/>
    </source>
</evidence>
<dbReference type="Proteomes" id="UP000217895">
    <property type="component" value="Chromosome"/>
</dbReference>
<dbReference type="EMBL" id="AP018203">
    <property type="protein sequence ID" value="BAY57987.1"/>
    <property type="molecule type" value="Genomic_DNA"/>
</dbReference>
<dbReference type="GO" id="GO:0051117">
    <property type="term" value="F:ATPase binding"/>
    <property type="evidence" value="ECO:0007669"/>
    <property type="project" value="TreeGrafter"/>
</dbReference>
<sequence>MQVPYRLPGSQMVQWVDIYTRMAFERIIFLDDEIDDNNANGIVALLLYLNSEDATKPIYLYINSPGEAFGGVSSLAASMAIYDTMQYIKAPVHTICMGMAASSAVLLLSSGTKGSRLSLPNAEIVLSPQYGRSRGQATDIQVDAKKVLADRATFLEILSMNTGQSVEKLTKDLDRRFYLTAQEAKDYGLIDRVLESPKELPKQIPALV</sequence>
<dbReference type="PRINTS" id="PR00127">
    <property type="entry name" value="CLPPROTEASEP"/>
</dbReference>
<dbReference type="EC" id="3.4.21.92" evidence="2"/>
<protein>
    <recommendedName>
        <fullName evidence="2 3">ATP-dependent Clp protease proteolytic subunit</fullName>
        <ecNumber evidence="2">3.4.21.92</ecNumber>
    </recommendedName>
    <alternativeName>
        <fullName evidence="2">Endopeptidase Clp</fullName>
    </alternativeName>
</protein>
<dbReference type="GO" id="GO:0006515">
    <property type="term" value="P:protein quality control for misfolded or incompletely synthesized proteins"/>
    <property type="evidence" value="ECO:0007669"/>
    <property type="project" value="TreeGrafter"/>
</dbReference>
<dbReference type="GO" id="GO:0004176">
    <property type="term" value="F:ATP-dependent peptidase activity"/>
    <property type="evidence" value="ECO:0007669"/>
    <property type="project" value="InterPro"/>
</dbReference>
<dbReference type="SUPFAM" id="SSF52096">
    <property type="entry name" value="ClpP/crotonase"/>
    <property type="match status" value="1"/>
</dbReference>
<keyword evidence="2" id="KW-0963">Cytoplasm</keyword>
<dbReference type="InterPro" id="IPR023562">
    <property type="entry name" value="ClpP/TepA"/>
</dbReference>
<dbReference type="GO" id="GO:0009368">
    <property type="term" value="C:endopeptidase Clp complex"/>
    <property type="evidence" value="ECO:0007669"/>
    <property type="project" value="TreeGrafter"/>
</dbReference>
<keyword evidence="2" id="KW-0378">Hydrolase</keyword>
<keyword evidence="5" id="KW-1185">Reference proteome</keyword>
<comment type="function">
    <text evidence="2">Cleaves peptides in various proteins in a process that requires ATP hydrolysis. Has a chymotrypsin-like activity. Plays a major role in the degradation of misfolded proteins.</text>
</comment>
<dbReference type="InterPro" id="IPR029045">
    <property type="entry name" value="ClpP/crotonase-like_dom_sf"/>
</dbReference>
<comment type="caution">
    <text evidence="2">Lacks conserved residue(s) required for the propagation of feature annotation.</text>
</comment>
<dbReference type="Pfam" id="PF00574">
    <property type="entry name" value="CLP_protease"/>
    <property type="match status" value="1"/>
</dbReference>
<dbReference type="CDD" id="cd07017">
    <property type="entry name" value="S14_ClpP_2"/>
    <property type="match status" value="1"/>
</dbReference>
<dbReference type="GO" id="GO:0004252">
    <property type="term" value="F:serine-type endopeptidase activity"/>
    <property type="evidence" value="ECO:0007669"/>
    <property type="project" value="UniProtKB-UniRule"/>
</dbReference>
<organism evidence="4 5">
    <name type="scientific">Leptolyngbya boryana NIES-2135</name>
    <dbReference type="NCBI Taxonomy" id="1973484"/>
    <lineage>
        <taxon>Bacteria</taxon>
        <taxon>Bacillati</taxon>
        <taxon>Cyanobacteriota</taxon>
        <taxon>Cyanophyceae</taxon>
        <taxon>Leptolyngbyales</taxon>
        <taxon>Leptolyngbyaceae</taxon>
        <taxon>Leptolyngbya group</taxon>
        <taxon>Leptolyngbya</taxon>
    </lineage>
</organism>
<dbReference type="PANTHER" id="PTHR10381:SF11">
    <property type="entry name" value="ATP-DEPENDENT CLP PROTEASE PROTEOLYTIC SUBUNIT, MITOCHONDRIAL"/>
    <property type="match status" value="1"/>
</dbReference>
<dbReference type="AlphaFoldDB" id="A0A1Z4JMY6"/>
<accession>A0A1Z4JMY6</accession>
<evidence type="ECO:0000256" key="1">
    <source>
        <dbReference type="ARBA" id="ARBA00007039"/>
    </source>
</evidence>
<proteinExistence type="inferred from homology"/>
<dbReference type="InterPro" id="IPR001907">
    <property type="entry name" value="ClpP"/>
</dbReference>
<reference evidence="4 5" key="1">
    <citation type="submission" date="2017-06" db="EMBL/GenBank/DDBJ databases">
        <title>Genome sequencing of cyanobaciteial culture collection at National Institute for Environmental Studies (NIES).</title>
        <authorList>
            <person name="Hirose Y."/>
            <person name="Shimura Y."/>
            <person name="Fujisawa T."/>
            <person name="Nakamura Y."/>
            <person name="Kawachi M."/>
        </authorList>
    </citation>
    <scope>NUCLEOTIDE SEQUENCE [LARGE SCALE GENOMIC DNA]</scope>
    <source>
        <strain evidence="4 5">NIES-2135</strain>
    </source>
</reference>